<dbReference type="GeneTree" id="ENSGT00940000155609"/>
<reference evidence="5 6" key="1">
    <citation type="submission" date="2020-06" db="EMBL/GenBank/DDBJ databases">
        <authorList>
            <consortium name="Wellcome Sanger Institute Data Sharing"/>
        </authorList>
    </citation>
    <scope>NUCLEOTIDE SEQUENCE [LARGE SCALE GENOMIC DNA]</scope>
</reference>
<feature type="domain" description="SUZ" evidence="4">
    <location>
        <begin position="231"/>
        <end position="301"/>
    </location>
</feature>
<protein>
    <recommendedName>
        <fullName evidence="7">R3H domain-containing protein 2</fullName>
    </recommendedName>
</protein>
<feature type="compositionally biased region" description="Low complexity" evidence="2">
    <location>
        <begin position="336"/>
        <end position="347"/>
    </location>
</feature>
<dbReference type="FunFam" id="3.30.1370.50:FF:000001">
    <property type="entry name" value="R3H domain-containing protein 2 isoform 1"/>
    <property type="match status" value="1"/>
</dbReference>
<feature type="compositionally biased region" description="Low complexity" evidence="2">
    <location>
        <begin position="837"/>
        <end position="856"/>
    </location>
</feature>
<feature type="region of interest" description="Disordered" evidence="2">
    <location>
        <begin position="265"/>
        <end position="291"/>
    </location>
</feature>
<feature type="region of interest" description="Disordered" evidence="2">
    <location>
        <begin position="27"/>
        <end position="72"/>
    </location>
</feature>
<dbReference type="SUPFAM" id="SSF82708">
    <property type="entry name" value="R3H domain"/>
    <property type="match status" value="1"/>
</dbReference>
<evidence type="ECO:0000256" key="1">
    <source>
        <dbReference type="ARBA" id="ARBA00022553"/>
    </source>
</evidence>
<dbReference type="Pfam" id="PF01424">
    <property type="entry name" value="R3H"/>
    <property type="match status" value="1"/>
</dbReference>
<dbReference type="Gene3D" id="3.30.1370.50">
    <property type="entry name" value="R3H-like domain"/>
    <property type="match status" value="1"/>
</dbReference>
<sequence length="1078" mass="117768">MSMSFGPDIQKEGESGLLNDAVLGNRGKVAVQPSQVKEGSGDGLEPEECPSQDCQRKSQNHSHGRKRAKSNAKLKLVRSLAVCEESSSPYSADGPPVTQEIIQLHVSCPSDKEEEKSPKDDYENEEKKDRTPRKMLSRDSSQEYTDSTGIDVHEFLVNTLKNNPRDRMMLLKLEQDILEFINDDNNQYKKFPQMTSYHRMLLHRVAAYFGMDHNVDQTGKAVIINKTGNTRIPEQRFSEHIKDERNMDFQKKFILKRDDASMDKDDNQIRVPLQDGRRSKSIEEREEEYQRVRDRIFARESSQNGYINENRLSTEGYSSSSQKRRQIFRGNRESSSRASSSRQSSTDSDMKCLEPRPWSSTDSDSSNRTLRPPVTKASSFSGISILTRGDSLGSKGSQGSARGSRTGLPLVTPDVCTPVPAPQPNRGLLPNPAQPPSQQPQPPPQPALLPTPTQHPMGNHLMAQPVASLQPSPQPVSYPSPSCPQVLLPVSPPQQYNMGDELTSQFGQMTLSRQGSSEAPEPPPMYQPQPTVLSQHPPPQTGYIMAPGGQPMPPPSAYQPTTAHPHPPPPPPTAQPVMQAPPPPQSYMQAPPPQQIQVSYYPAGQYPSSGQQYRPMSHQVSYPPQRSQPMAQPTQQSAALQTMVPSQQPAYQGMIGVQQPQNPGILNSQRTGMGGQMQGMMVQYPPMPSYQVPVANESQQVVQQQYQQPVMVPASQSVQGPMPGTAMPVYYSVLTPTQQNSTSPSVGYLQPPSSDQYQITQSPSPCNPQQMQQQYSGVQPPGPGVMVMQLSVPNGPQPAQNPPMVQWNPCKYYSLDQRPSKPGELYKPDSSQQASTQLSSPLASPTQSPTQSPSSSVNSVCPGLGHLPLISQFSRPGGPAQGEGRYSLLGQPLQYSLCPPPLMHNQSYNSHQSSNGRLLLVELSEGTAAAVSVARSASVQAVMKHGARGKRQTLKSASTDLGTTDVVVSRVLEVTDLPEGISRPEAEKLFNQLFLCGAKIQWLKDPQGPRGSAAAGAGGGKPDCSDPAHLYTVVAVFPSTMAAQSASFKLNNSGGSLFKLRAAKKNYDLRVLERASSQ</sequence>
<dbReference type="PRINTS" id="PR01217">
    <property type="entry name" value="PRICHEXTENSN"/>
</dbReference>
<dbReference type="PANTHER" id="PTHR15672:SF13">
    <property type="entry name" value="R3H DOMAIN-CONTAINING PROTEIN 2"/>
    <property type="match status" value="1"/>
</dbReference>
<feature type="compositionally biased region" description="Basic residues" evidence="2">
    <location>
        <begin position="58"/>
        <end position="72"/>
    </location>
</feature>
<evidence type="ECO:0000256" key="2">
    <source>
        <dbReference type="SAM" id="MobiDB-lite"/>
    </source>
</evidence>
<reference evidence="5" key="2">
    <citation type="submission" date="2025-08" db="UniProtKB">
        <authorList>
            <consortium name="Ensembl"/>
        </authorList>
    </citation>
    <scope>IDENTIFICATION</scope>
</reference>
<feature type="compositionally biased region" description="Basic and acidic residues" evidence="2">
    <location>
        <begin position="275"/>
        <end position="291"/>
    </location>
</feature>
<dbReference type="PROSITE" id="PS51673">
    <property type="entry name" value="SUZ"/>
    <property type="match status" value="1"/>
</dbReference>
<dbReference type="PANTHER" id="PTHR15672">
    <property type="entry name" value="CAMP-REGULATED PHOSPHOPROTEIN 21 RELATED R3H DOMAIN CONTAINING PROTEIN"/>
    <property type="match status" value="1"/>
</dbReference>
<dbReference type="InterPro" id="IPR024771">
    <property type="entry name" value="SUZ"/>
</dbReference>
<feature type="compositionally biased region" description="Polar residues" evidence="2">
    <location>
        <begin position="502"/>
        <end position="517"/>
    </location>
</feature>
<dbReference type="GO" id="GO:0003676">
    <property type="term" value="F:nucleic acid binding"/>
    <property type="evidence" value="ECO:0007669"/>
    <property type="project" value="UniProtKB-UniRule"/>
</dbReference>
<feature type="region of interest" description="Disordered" evidence="2">
    <location>
        <begin position="106"/>
        <end position="145"/>
    </location>
</feature>
<feature type="compositionally biased region" description="Polar residues" evidence="2">
    <location>
        <begin position="358"/>
        <end position="369"/>
    </location>
</feature>
<proteinExistence type="predicted"/>
<feature type="compositionally biased region" description="Polar residues" evidence="2">
    <location>
        <begin position="740"/>
        <end position="777"/>
    </location>
</feature>
<dbReference type="Pfam" id="PF12752">
    <property type="entry name" value="SUZ"/>
    <property type="match status" value="1"/>
</dbReference>
<organism evidence="5 6">
    <name type="scientific">Denticeps clupeoides</name>
    <name type="common">denticle herring</name>
    <dbReference type="NCBI Taxonomy" id="299321"/>
    <lineage>
        <taxon>Eukaryota</taxon>
        <taxon>Metazoa</taxon>
        <taxon>Chordata</taxon>
        <taxon>Craniata</taxon>
        <taxon>Vertebrata</taxon>
        <taxon>Euteleostomi</taxon>
        <taxon>Actinopterygii</taxon>
        <taxon>Neopterygii</taxon>
        <taxon>Teleostei</taxon>
        <taxon>Clupei</taxon>
        <taxon>Clupeiformes</taxon>
        <taxon>Denticipitoidei</taxon>
        <taxon>Denticipitidae</taxon>
        <taxon>Denticeps</taxon>
    </lineage>
</organism>
<keyword evidence="6" id="KW-1185">Reference proteome</keyword>
<evidence type="ECO:0000259" key="4">
    <source>
        <dbReference type="PROSITE" id="PS51673"/>
    </source>
</evidence>
<dbReference type="InterPro" id="IPR001374">
    <property type="entry name" value="R3H_dom"/>
</dbReference>
<dbReference type="AlphaFoldDB" id="A0AAY4AY55"/>
<dbReference type="InterPro" id="IPR036867">
    <property type="entry name" value="R3H_dom_sf"/>
</dbReference>
<feature type="compositionally biased region" description="Polar residues" evidence="2">
    <location>
        <begin position="307"/>
        <end position="321"/>
    </location>
</feature>
<feature type="compositionally biased region" description="Polar residues" evidence="2">
    <location>
        <begin position="394"/>
        <end position="403"/>
    </location>
</feature>
<feature type="domain" description="R3H" evidence="3">
    <location>
        <begin position="167"/>
        <end position="230"/>
    </location>
</feature>
<accession>A0AAY4AY55</accession>
<feature type="region of interest" description="Disordered" evidence="2">
    <location>
        <begin position="307"/>
        <end position="634"/>
    </location>
</feature>
<feature type="compositionally biased region" description="Pro residues" evidence="2">
    <location>
        <begin position="432"/>
        <end position="449"/>
    </location>
</feature>
<keyword evidence="1" id="KW-0597">Phosphoprotein</keyword>
<evidence type="ECO:0000313" key="5">
    <source>
        <dbReference type="Ensembl" id="ENSDCDP00010012376.1"/>
    </source>
</evidence>
<name>A0AAY4AY55_9TELE</name>
<dbReference type="Proteomes" id="UP000694580">
    <property type="component" value="Chromosome 12"/>
</dbReference>
<feature type="region of interest" description="Disordered" evidence="2">
    <location>
        <begin position="740"/>
        <end position="805"/>
    </location>
</feature>
<dbReference type="PROSITE" id="PS51061">
    <property type="entry name" value="R3H"/>
    <property type="match status" value="1"/>
</dbReference>
<dbReference type="CDD" id="cd02642">
    <property type="entry name" value="R3H_encore_like"/>
    <property type="match status" value="1"/>
</dbReference>
<reference evidence="5" key="3">
    <citation type="submission" date="2025-09" db="UniProtKB">
        <authorList>
            <consortium name="Ensembl"/>
        </authorList>
    </citation>
    <scope>IDENTIFICATION</scope>
</reference>
<evidence type="ECO:0000259" key="3">
    <source>
        <dbReference type="PROSITE" id="PS51061"/>
    </source>
</evidence>
<evidence type="ECO:0000313" key="6">
    <source>
        <dbReference type="Proteomes" id="UP000694580"/>
    </source>
</evidence>
<gene>
    <name evidence="5" type="primary">r3hdm2</name>
</gene>
<feature type="compositionally biased region" description="Pro residues" evidence="2">
    <location>
        <begin position="565"/>
        <end position="594"/>
    </location>
</feature>
<feature type="compositionally biased region" description="Low complexity" evidence="2">
    <location>
        <begin position="483"/>
        <end position="495"/>
    </location>
</feature>
<dbReference type="SMART" id="SM00393">
    <property type="entry name" value="R3H"/>
    <property type="match status" value="1"/>
</dbReference>
<dbReference type="Ensembl" id="ENSDCDT00010012971.1">
    <property type="protein sequence ID" value="ENSDCDP00010012376.1"/>
    <property type="gene ID" value="ENSDCDG00010005547.1"/>
</dbReference>
<feature type="compositionally biased region" description="Basic and acidic residues" evidence="2">
    <location>
        <begin position="110"/>
        <end position="129"/>
    </location>
</feature>
<feature type="compositionally biased region" description="Polar residues" evidence="2">
    <location>
        <begin position="606"/>
        <end position="634"/>
    </location>
</feature>
<feature type="region of interest" description="Disordered" evidence="2">
    <location>
        <begin position="818"/>
        <end position="860"/>
    </location>
</feature>
<feature type="compositionally biased region" description="Pro residues" evidence="2">
    <location>
        <begin position="472"/>
        <end position="482"/>
    </location>
</feature>
<evidence type="ECO:0008006" key="7">
    <source>
        <dbReference type="Google" id="ProtNLM"/>
    </source>
</evidence>
<dbReference type="InterPro" id="IPR051937">
    <property type="entry name" value="R3H_domain_containing"/>
</dbReference>
<feature type="compositionally biased region" description="Basic and acidic residues" evidence="2">
    <location>
        <begin position="818"/>
        <end position="827"/>
    </location>
</feature>